<accession>A0A2V1CZL8</accession>
<dbReference type="EMBL" id="KZ805939">
    <property type="protein sequence ID" value="PVH91165.1"/>
    <property type="molecule type" value="Genomic_DNA"/>
</dbReference>
<gene>
    <name evidence="1" type="ORF">DM02DRAFT_664285</name>
</gene>
<reference evidence="1 2" key="1">
    <citation type="journal article" date="2018" name="Sci. Rep.">
        <title>Comparative genomics provides insights into the lifestyle and reveals functional heterogeneity of dark septate endophytic fungi.</title>
        <authorList>
            <person name="Knapp D.G."/>
            <person name="Nemeth J.B."/>
            <person name="Barry K."/>
            <person name="Hainaut M."/>
            <person name="Henrissat B."/>
            <person name="Johnson J."/>
            <person name="Kuo A."/>
            <person name="Lim J.H.P."/>
            <person name="Lipzen A."/>
            <person name="Nolan M."/>
            <person name="Ohm R.A."/>
            <person name="Tamas L."/>
            <person name="Grigoriev I.V."/>
            <person name="Spatafora J.W."/>
            <person name="Nagy L.G."/>
            <person name="Kovacs G.M."/>
        </authorList>
    </citation>
    <scope>NUCLEOTIDE SEQUENCE [LARGE SCALE GENOMIC DNA]</scope>
    <source>
        <strain evidence="1 2">DSE2036</strain>
    </source>
</reference>
<dbReference type="AlphaFoldDB" id="A0A2V1CZL8"/>
<organism evidence="1 2">
    <name type="scientific">Periconia macrospinosa</name>
    <dbReference type="NCBI Taxonomy" id="97972"/>
    <lineage>
        <taxon>Eukaryota</taxon>
        <taxon>Fungi</taxon>
        <taxon>Dikarya</taxon>
        <taxon>Ascomycota</taxon>
        <taxon>Pezizomycotina</taxon>
        <taxon>Dothideomycetes</taxon>
        <taxon>Pleosporomycetidae</taxon>
        <taxon>Pleosporales</taxon>
        <taxon>Massarineae</taxon>
        <taxon>Periconiaceae</taxon>
        <taxon>Periconia</taxon>
    </lineage>
</organism>
<proteinExistence type="predicted"/>
<keyword evidence="2" id="KW-1185">Reference proteome</keyword>
<dbReference type="Proteomes" id="UP000244855">
    <property type="component" value="Unassembled WGS sequence"/>
</dbReference>
<protein>
    <submittedName>
        <fullName evidence="1">Uncharacterized protein</fullName>
    </submittedName>
</protein>
<sequence>MIHVPSLNQRFVFTIGPRDFLHTLSTLLGSFRGGNPTITNVLKEKLSALGISNSSPQGRLIDLASSEDEQDEKDSDWIALSALTDMRGAMRPLLKYAEQ</sequence>
<name>A0A2V1CZL8_9PLEO</name>
<evidence type="ECO:0000313" key="2">
    <source>
        <dbReference type="Proteomes" id="UP000244855"/>
    </source>
</evidence>
<evidence type="ECO:0000313" key="1">
    <source>
        <dbReference type="EMBL" id="PVH91165.1"/>
    </source>
</evidence>